<feature type="domain" description="Na+/H+ antiporter NhaC-like C-terminal" evidence="7">
    <location>
        <begin position="190"/>
        <end position="516"/>
    </location>
</feature>
<evidence type="ECO:0000256" key="6">
    <source>
        <dbReference type="SAM" id="Phobius"/>
    </source>
</evidence>
<keyword evidence="5 6" id="KW-0472">Membrane</keyword>
<dbReference type="STRING" id="580340.Tlie_0014"/>
<evidence type="ECO:0000256" key="3">
    <source>
        <dbReference type="ARBA" id="ARBA00022692"/>
    </source>
</evidence>
<feature type="transmembrane region" description="Helical" evidence="6">
    <location>
        <begin position="180"/>
        <end position="201"/>
    </location>
</feature>
<dbReference type="KEGG" id="tli:Tlie_0014"/>
<evidence type="ECO:0000256" key="2">
    <source>
        <dbReference type="ARBA" id="ARBA00022475"/>
    </source>
</evidence>
<evidence type="ECO:0000259" key="7">
    <source>
        <dbReference type="Pfam" id="PF03553"/>
    </source>
</evidence>
<reference evidence="8 9" key="2">
    <citation type="journal article" date="2012" name="Stand. Genomic Sci.">
        <title>Genome sequence of the moderately thermophilic, amino-acid-degrading and sulfur-reducing bacterium Thermovirga lienii type strain (Cas60314(T)).</title>
        <authorList>
            <person name="Goker M."/>
            <person name="Saunders E."/>
            <person name="Lapidus A."/>
            <person name="Nolan M."/>
            <person name="Lucas S."/>
            <person name="Hammon N."/>
            <person name="Deshpande S."/>
            <person name="Cheng J.F."/>
            <person name="Han C."/>
            <person name="Tapia R."/>
            <person name="Goodwin L.A."/>
            <person name="Pitluck S."/>
            <person name="Liolios K."/>
            <person name="Mavromatis K."/>
            <person name="Pagani I."/>
            <person name="Ivanova N."/>
            <person name="Mikhailova N."/>
            <person name="Pati A."/>
            <person name="Chen A."/>
            <person name="Palaniappan K."/>
            <person name="Land M."/>
            <person name="Chang Y.J."/>
            <person name="Jeffries C.D."/>
            <person name="Brambilla E.M."/>
            <person name="Rohde M."/>
            <person name="Spring S."/>
            <person name="Detter J.C."/>
            <person name="Woyke T."/>
            <person name="Bristow J."/>
            <person name="Eisen J.A."/>
            <person name="Markowitz V."/>
            <person name="Hugenholtz P."/>
            <person name="Kyrpides N.C."/>
            <person name="Klenk H.P."/>
        </authorList>
    </citation>
    <scope>NUCLEOTIDE SEQUENCE [LARGE SCALE GENOMIC DNA]</scope>
    <source>
        <strain evidence="9">ATCC BAA-1197 / DSM 17291 / Cas60314</strain>
    </source>
</reference>
<dbReference type="Proteomes" id="UP000005868">
    <property type="component" value="Chromosome"/>
</dbReference>
<gene>
    <name evidence="8" type="ordered locus">Tlie_0014</name>
</gene>
<dbReference type="GO" id="GO:0005886">
    <property type="term" value="C:plasma membrane"/>
    <property type="evidence" value="ECO:0007669"/>
    <property type="project" value="UniProtKB-SubCell"/>
</dbReference>
<dbReference type="HOGENOM" id="CLU_018751_2_0_0"/>
<evidence type="ECO:0000256" key="4">
    <source>
        <dbReference type="ARBA" id="ARBA00022989"/>
    </source>
</evidence>
<evidence type="ECO:0000256" key="5">
    <source>
        <dbReference type="ARBA" id="ARBA00023136"/>
    </source>
</evidence>
<dbReference type="PANTHER" id="PTHR43478:SF1">
    <property type="entry name" value="NA+_H+ ANTIPORTER NHAC-LIKE C-TERMINAL DOMAIN-CONTAINING PROTEIN"/>
    <property type="match status" value="1"/>
</dbReference>
<protein>
    <submittedName>
        <fullName evidence="8">Transporter, NhaC family (TC 2.A.35)</fullName>
    </submittedName>
</protein>
<name>G7V560_THELD</name>
<dbReference type="AlphaFoldDB" id="G7V560"/>
<sequence>MGKRELSRQGVFLFTLLAAIFLLSGVALASEAKQVDFGALSLLPPVIAITLCIVTREVIPSLFIGIWVAGTMLAGWNPVMGFGKAVESLWNNLGDPWSARIVLTSLTMGGLVGIMKIGGGIDAIVGWITSKIKSSKSAQVFTMLAGFIIFFEDYVNTLVVGTTMTPITEKYKISKEKLSYLVDSTAAPVACIAGISSWIAYMVGQIGTQFNDLGIAFSPYLAYLKSIPFVLYNILALVLMAMVVFSGRDFGPMLKAEIRARKTGKVLRDGAQPLINPNQVQEGPDSETPRRVINFVLPLATLVGLIFTLLLVTGGWPSVGVAEAIGEGSSSKALVWGAFGSVFVTLIFYRLQGISTWNKLFRGYMEGMRSIFYGTLILIFAWGIGSAVKQVGTAKFIVSLTHDVLAIGWVPLITFVTGAIVSFCTGTSYGTMAVLMPIVLPLVHAIASNQGIDPMPYIIPTIGAVLAGAVWGDHCSPISDTTIMSSMFTGSDHMDHVTTQIPYALLAALGAIAGYAGFALGLPALVNLAIGIGVVFIVFRGISKPVELEG</sequence>
<organism evidence="8 9">
    <name type="scientific">Thermovirga lienii (strain ATCC BAA-1197 / DSM 17291 / Cas60314)</name>
    <dbReference type="NCBI Taxonomy" id="580340"/>
    <lineage>
        <taxon>Bacteria</taxon>
        <taxon>Thermotogati</taxon>
        <taxon>Synergistota</taxon>
        <taxon>Synergistia</taxon>
        <taxon>Synergistales</taxon>
        <taxon>Thermovirgaceae</taxon>
        <taxon>Thermovirga</taxon>
    </lineage>
</organism>
<feature type="transmembrane region" description="Helical" evidence="6">
    <location>
        <begin position="140"/>
        <end position="160"/>
    </location>
</feature>
<dbReference type="EMBL" id="CP003096">
    <property type="protein sequence ID" value="AER65760.1"/>
    <property type="molecule type" value="Genomic_DNA"/>
</dbReference>
<feature type="transmembrane region" description="Helical" evidence="6">
    <location>
        <begin position="101"/>
        <end position="128"/>
    </location>
</feature>
<keyword evidence="9" id="KW-1185">Reference proteome</keyword>
<keyword evidence="2" id="KW-1003">Cell membrane</keyword>
<accession>G7V560</accession>
<keyword evidence="3 6" id="KW-0812">Transmembrane</keyword>
<dbReference type="OrthoDB" id="9762978at2"/>
<feature type="transmembrane region" description="Helical" evidence="6">
    <location>
        <begin position="371"/>
        <end position="392"/>
    </location>
</feature>
<evidence type="ECO:0000313" key="8">
    <source>
        <dbReference type="EMBL" id="AER65760.1"/>
    </source>
</evidence>
<evidence type="ECO:0000256" key="1">
    <source>
        <dbReference type="ARBA" id="ARBA00004651"/>
    </source>
</evidence>
<reference evidence="9" key="1">
    <citation type="submission" date="2011-10" db="EMBL/GenBank/DDBJ databases">
        <title>The complete genome of chromosome of Thermovirga lienii DSM 17291.</title>
        <authorList>
            <consortium name="US DOE Joint Genome Institute (JGI-PGF)"/>
            <person name="Lucas S."/>
            <person name="Copeland A."/>
            <person name="Lapidus A."/>
            <person name="Glavina del Rio T."/>
            <person name="Dalin E."/>
            <person name="Tice H."/>
            <person name="Bruce D."/>
            <person name="Goodwin L."/>
            <person name="Pitluck S."/>
            <person name="Peters L."/>
            <person name="Mikhailova N."/>
            <person name="Saunders E."/>
            <person name="Kyrpides N."/>
            <person name="Mavromatis K."/>
            <person name="Ivanova N."/>
            <person name="Last F.I."/>
            <person name="Brettin T."/>
            <person name="Detter J.C."/>
            <person name="Han C."/>
            <person name="Larimer F."/>
            <person name="Land M."/>
            <person name="Hauser L."/>
            <person name="Markowitz V."/>
            <person name="Cheng J.-F."/>
            <person name="Hugenholtz P."/>
            <person name="Woyke T."/>
            <person name="Wu D."/>
            <person name="Spring S."/>
            <person name="Schroeder M."/>
            <person name="Brambilla E.-M."/>
            <person name="Klenk H.-P."/>
            <person name="Eisen J.A."/>
        </authorList>
    </citation>
    <scope>NUCLEOTIDE SEQUENCE [LARGE SCALE GENOMIC DNA]</scope>
    <source>
        <strain evidence="9">ATCC BAA-1197 / DSM 17291 / Cas60314</strain>
    </source>
</reference>
<feature type="transmembrane region" description="Helical" evidence="6">
    <location>
        <begin position="333"/>
        <end position="351"/>
    </location>
</feature>
<feature type="transmembrane region" description="Helical" evidence="6">
    <location>
        <begin position="524"/>
        <end position="542"/>
    </location>
</feature>
<dbReference type="Pfam" id="PF03553">
    <property type="entry name" value="Na_H_antiporter"/>
    <property type="match status" value="1"/>
</dbReference>
<dbReference type="eggNOG" id="COG1757">
    <property type="taxonomic scope" value="Bacteria"/>
</dbReference>
<feature type="transmembrane region" description="Helical" evidence="6">
    <location>
        <begin position="404"/>
        <end position="423"/>
    </location>
</feature>
<feature type="transmembrane region" description="Helical" evidence="6">
    <location>
        <begin position="222"/>
        <end position="245"/>
    </location>
</feature>
<dbReference type="InterPro" id="IPR018461">
    <property type="entry name" value="Na/H_Antiport_NhaC-like_C"/>
</dbReference>
<feature type="transmembrane region" description="Helical" evidence="6">
    <location>
        <begin position="429"/>
        <end position="447"/>
    </location>
</feature>
<feature type="transmembrane region" description="Helical" evidence="6">
    <location>
        <begin position="501"/>
        <end position="518"/>
    </location>
</feature>
<proteinExistence type="predicted"/>
<keyword evidence="4 6" id="KW-1133">Transmembrane helix</keyword>
<evidence type="ECO:0000313" key="9">
    <source>
        <dbReference type="Proteomes" id="UP000005868"/>
    </source>
</evidence>
<feature type="transmembrane region" description="Helical" evidence="6">
    <location>
        <begin position="39"/>
        <end position="55"/>
    </location>
</feature>
<comment type="subcellular location">
    <subcellularLocation>
        <location evidence="1">Cell membrane</location>
        <topology evidence="1">Multi-pass membrane protein</topology>
    </subcellularLocation>
</comment>
<dbReference type="PANTHER" id="PTHR43478">
    <property type="entry name" value="NA+/H+ ANTIPORTER-RELATED"/>
    <property type="match status" value="1"/>
</dbReference>
<feature type="transmembrane region" description="Helical" evidence="6">
    <location>
        <begin position="62"/>
        <end position="81"/>
    </location>
</feature>
<feature type="transmembrane region" description="Helical" evidence="6">
    <location>
        <begin position="292"/>
        <end position="312"/>
    </location>
</feature>